<reference evidence="20 21" key="1">
    <citation type="journal article" date="2010" name="J. Bacteriol.">
        <title>Complete genome sequence of Anaplasma marginale subsp. centrale.</title>
        <authorList>
            <person name="Herndon D.R."/>
            <person name="Palmer G.H."/>
            <person name="Shkap V."/>
            <person name="Knowles D.P. Jr."/>
            <person name="Brayton K.A."/>
        </authorList>
    </citation>
    <scope>NUCLEOTIDE SEQUENCE [LARGE SCALE GENOMIC DNA]</scope>
    <source>
        <strain evidence="20 21">Israel</strain>
    </source>
</reference>
<evidence type="ECO:0000256" key="15">
    <source>
        <dbReference type="PIRSR" id="PIRSR038885-2"/>
    </source>
</evidence>
<comment type="similarity">
    <text evidence="16">Belongs to the cytochrome b family.</text>
</comment>
<feature type="transmembrane region" description="Helical" evidence="17">
    <location>
        <begin position="127"/>
        <end position="149"/>
    </location>
</feature>
<comment type="subcellular location">
    <subcellularLocation>
        <location evidence="2">Membrane</location>
        <topology evidence="2">Multi-pass membrane protein</topology>
    </subcellularLocation>
</comment>
<dbReference type="Pfam" id="PF00032">
    <property type="entry name" value="Cytochrom_B_C"/>
    <property type="match status" value="1"/>
</dbReference>
<dbReference type="PIRSF" id="PIRSF038885">
    <property type="entry name" value="COB"/>
    <property type="match status" value="1"/>
</dbReference>
<dbReference type="KEGG" id="acn:ACIS_00554"/>
<feature type="binding site" description="axial binding residue" evidence="15">
    <location>
        <position position="97"/>
    </location>
    <ligand>
        <name>heme b</name>
        <dbReference type="ChEBI" id="CHEBI:60344"/>
        <label>b562</label>
    </ligand>
    <ligandPart>
        <name>Fe</name>
        <dbReference type="ChEBI" id="CHEBI:18248"/>
    </ligandPart>
</feature>
<evidence type="ECO:0000256" key="9">
    <source>
        <dbReference type="ARBA" id="ARBA00022723"/>
    </source>
</evidence>
<comment type="function">
    <text evidence="1 16">Component of the ubiquinol-cytochrome c reductase complex (complex III or cytochrome b-c1 complex), which is a respiratory chain that generates an electrochemical potential coupled to ATP synthesis.</text>
</comment>
<feature type="transmembrane region" description="Helical" evidence="17">
    <location>
        <begin position="238"/>
        <end position="264"/>
    </location>
</feature>
<dbReference type="InterPro" id="IPR005797">
    <property type="entry name" value="Cyt_b/b6_N"/>
</dbReference>
<dbReference type="Gene3D" id="1.20.810.10">
    <property type="entry name" value="Cytochrome Bc1 Complex, Chain C"/>
    <property type="match status" value="1"/>
</dbReference>
<feature type="transmembrane region" description="Helical" evidence="17">
    <location>
        <begin position="368"/>
        <end position="387"/>
    </location>
</feature>
<dbReference type="PANTHER" id="PTHR19271:SF16">
    <property type="entry name" value="CYTOCHROME B"/>
    <property type="match status" value="1"/>
</dbReference>
<proteinExistence type="inferred from homology"/>
<dbReference type="InterPro" id="IPR036150">
    <property type="entry name" value="Cyt_b/b6_C_sf"/>
</dbReference>
<keyword evidence="7 16" id="KW-0679">Respiratory chain</keyword>
<feature type="domain" description="Cytochrome b/b6 N-terminal region profile" evidence="18">
    <location>
        <begin position="15"/>
        <end position="225"/>
    </location>
</feature>
<feature type="binding site" description="axial binding residue" evidence="15">
    <location>
        <position position="111"/>
    </location>
    <ligand>
        <name>heme b</name>
        <dbReference type="ChEBI" id="CHEBI:60344"/>
        <label>b566</label>
    </ligand>
    <ligandPart>
        <name>Fe</name>
        <dbReference type="ChEBI" id="CHEBI:18248"/>
    </ligandPart>
</feature>
<feature type="binding site" description="axial binding residue" evidence="15">
    <location>
        <position position="198"/>
    </location>
    <ligand>
        <name>heme b</name>
        <dbReference type="ChEBI" id="CHEBI:60344"/>
        <label>b562</label>
    </ligand>
    <ligandPart>
        <name>Fe</name>
        <dbReference type="ChEBI" id="CHEBI:18248"/>
    </ligandPart>
</feature>
<comment type="subunit">
    <text evidence="3 16">The main subunits of complex b-c1 are: cytochrome b, cytochrome c1 and the Rieske protein.</text>
</comment>
<evidence type="ECO:0000256" key="3">
    <source>
        <dbReference type="ARBA" id="ARBA00011649"/>
    </source>
</evidence>
<dbReference type="GO" id="GO:0046872">
    <property type="term" value="F:metal ion binding"/>
    <property type="evidence" value="ECO:0007669"/>
    <property type="project" value="UniProtKB-KW"/>
</dbReference>
<evidence type="ECO:0000256" key="10">
    <source>
        <dbReference type="ARBA" id="ARBA00022982"/>
    </source>
</evidence>
<keyword evidence="21" id="KW-1185">Reference proteome</keyword>
<dbReference type="PANTHER" id="PTHR19271">
    <property type="entry name" value="CYTOCHROME B"/>
    <property type="match status" value="1"/>
</dbReference>
<dbReference type="HOGENOM" id="CLU_031114_3_0_5"/>
<dbReference type="CDD" id="cd00290">
    <property type="entry name" value="cytochrome_b_C"/>
    <property type="match status" value="1"/>
</dbReference>
<dbReference type="InterPro" id="IPR005798">
    <property type="entry name" value="Cyt_b/b6_C"/>
</dbReference>
<dbReference type="InterPro" id="IPR027387">
    <property type="entry name" value="Cytb/b6-like_sf"/>
</dbReference>
<dbReference type="GO" id="GO:0008121">
    <property type="term" value="F:quinol-cytochrome-c reductase activity"/>
    <property type="evidence" value="ECO:0007669"/>
    <property type="project" value="InterPro"/>
</dbReference>
<feature type="domain" description="Cytochrome b/b6 C-terminal region profile" evidence="19">
    <location>
        <begin position="228"/>
        <end position="398"/>
    </location>
</feature>
<feature type="transmembrane region" description="Helical" evidence="17">
    <location>
        <begin position="306"/>
        <end position="325"/>
    </location>
</feature>
<dbReference type="InterPro" id="IPR016174">
    <property type="entry name" value="Di-haem_cyt_TM"/>
</dbReference>
<dbReference type="InterPro" id="IPR030689">
    <property type="entry name" value="Cytochrome_b"/>
</dbReference>
<keyword evidence="9 15" id="KW-0479">Metal-binding</keyword>
<evidence type="ECO:0000256" key="12">
    <source>
        <dbReference type="ARBA" id="ARBA00023004"/>
    </source>
</evidence>
<feature type="binding site" evidence="14">
    <location>
        <position position="217"/>
    </location>
    <ligand>
        <name>a ubiquinone</name>
        <dbReference type="ChEBI" id="CHEBI:16389"/>
    </ligand>
</feature>
<evidence type="ECO:0000256" key="2">
    <source>
        <dbReference type="ARBA" id="ARBA00004141"/>
    </source>
</evidence>
<dbReference type="Pfam" id="PF00033">
    <property type="entry name" value="Cytochrome_B"/>
    <property type="match status" value="1"/>
</dbReference>
<evidence type="ECO:0000256" key="14">
    <source>
        <dbReference type="PIRSR" id="PIRSR038885-1"/>
    </source>
</evidence>
<dbReference type="RefSeq" id="WP_012880629.1">
    <property type="nucleotide sequence ID" value="NC_013532.1"/>
</dbReference>
<protein>
    <recommendedName>
        <fullName evidence="4 16">Cytochrome b</fullName>
    </recommendedName>
</protein>
<dbReference type="InterPro" id="IPR048259">
    <property type="entry name" value="Cytochrome_b_N_euk/bac"/>
</dbReference>
<dbReference type="OrthoDB" id="9804503at2"/>
<keyword evidence="10 16" id="KW-0249">Electron transport</keyword>
<dbReference type="Proteomes" id="UP000000630">
    <property type="component" value="Chromosome"/>
</dbReference>
<evidence type="ECO:0000259" key="19">
    <source>
        <dbReference type="PROSITE" id="PS51003"/>
    </source>
</evidence>
<comment type="cofactor">
    <cofactor evidence="16">
        <name>heme b</name>
        <dbReference type="ChEBI" id="CHEBI:60344"/>
    </cofactor>
    <text evidence="16">Binds 2 heme groups non-covalently.</text>
</comment>
<evidence type="ECO:0000256" key="13">
    <source>
        <dbReference type="ARBA" id="ARBA00023136"/>
    </source>
</evidence>
<dbReference type="GO" id="GO:0016491">
    <property type="term" value="F:oxidoreductase activity"/>
    <property type="evidence" value="ECO:0007669"/>
    <property type="project" value="UniProtKB-KW"/>
</dbReference>
<dbReference type="CDD" id="cd00284">
    <property type="entry name" value="Cytochrome_b_N"/>
    <property type="match status" value="1"/>
</dbReference>
<evidence type="ECO:0000256" key="17">
    <source>
        <dbReference type="SAM" id="Phobius"/>
    </source>
</evidence>
<keyword evidence="20" id="KW-0560">Oxidoreductase</keyword>
<feature type="transmembrane region" description="Helical" evidence="17">
    <location>
        <begin position="337"/>
        <end position="356"/>
    </location>
</feature>
<dbReference type="eggNOG" id="COG1290">
    <property type="taxonomic scope" value="Bacteria"/>
</dbReference>
<keyword evidence="6 15" id="KW-0349">Heme</keyword>
<name>D1AUD2_ANACI</name>
<evidence type="ECO:0000259" key="18">
    <source>
        <dbReference type="PROSITE" id="PS51002"/>
    </source>
</evidence>
<evidence type="ECO:0000256" key="4">
    <source>
        <dbReference type="ARBA" id="ARBA00013531"/>
    </source>
</evidence>
<keyword evidence="13 17" id="KW-0472">Membrane</keyword>
<feature type="transmembrane region" description="Helical" evidence="17">
    <location>
        <begin position="43"/>
        <end position="70"/>
    </location>
</feature>
<dbReference type="GO" id="GO:0022904">
    <property type="term" value="P:respiratory electron transport chain"/>
    <property type="evidence" value="ECO:0007669"/>
    <property type="project" value="InterPro"/>
</dbReference>
<comment type="cofactor">
    <cofactor evidence="15">
        <name>heme</name>
        <dbReference type="ChEBI" id="CHEBI:30413"/>
    </cofactor>
    <text evidence="15">Binds 2 heme groups non-covalently.</text>
</comment>
<dbReference type="AlphaFoldDB" id="D1AUD2"/>
<evidence type="ECO:0000313" key="20">
    <source>
        <dbReference type="EMBL" id="ACZ49160.1"/>
    </source>
</evidence>
<keyword evidence="8 16" id="KW-0812">Transmembrane</keyword>
<keyword evidence="5 16" id="KW-0813">Transport</keyword>
<dbReference type="PROSITE" id="PS51002">
    <property type="entry name" value="CYTB_NTER"/>
    <property type="match status" value="1"/>
</dbReference>
<evidence type="ECO:0000256" key="6">
    <source>
        <dbReference type="ARBA" id="ARBA00022617"/>
    </source>
</evidence>
<dbReference type="STRING" id="574556.ACIS_00554"/>
<dbReference type="EMBL" id="CP001759">
    <property type="protein sequence ID" value="ACZ49160.1"/>
    <property type="molecule type" value="Genomic_DNA"/>
</dbReference>
<feature type="transmembrane region" description="Helical" evidence="17">
    <location>
        <begin position="91"/>
        <end position="112"/>
    </location>
</feature>
<evidence type="ECO:0000256" key="7">
    <source>
        <dbReference type="ARBA" id="ARBA00022660"/>
    </source>
</evidence>
<evidence type="ECO:0000256" key="5">
    <source>
        <dbReference type="ARBA" id="ARBA00022448"/>
    </source>
</evidence>
<feature type="transmembrane region" description="Helical" evidence="17">
    <location>
        <begin position="197"/>
        <end position="217"/>
    </location>
</feature>
<organism evidence="20 21">
    <name type="scientific">Anaplasma centrale (strain Israel)</name>
    <name type="common">Anaplasma marginale subsp. centrale (strain Israel)</name>
    <dbReference type="NCBI Taxonomy" id="574556"/>
    <lineage>
        <taxon>Bacteria</taxon>
        <taxon>Pseudomonadati</taxon>
        <taxon>Pseudomonadota</taxon>
        <taxon>Alphaproteobacteria</taxon>
        <taxon>Rickettsiales</taxon>
        <taxon>Anaplasmataceae</taxon>
        <taxon>Anaplasma</taxon>
    </lineage>
</organism>
<feature type="transmembrane region" description="Helical" evidence="17">
    <location>
        <begin position="156"/>
        <end position="177"/>
    </location>
</feature>
<feature type="binding site" description="axial binding residue" evidence="15">
    <location>
        <position position="212"/>
    </location>
    <ligand>
        <name>heme b</name>
        <dbReference type="ChEBI" id="CHEBI:60344"/>
        <label>b566</label>
    </ligand>
    <ligandPart>
        <name>Fe</name>
        <dbReference type="ChEBI" id="CHEBI:18248"/>
    </ligandPart>
</feature>
<evidence type="ECO:0000313" key="21">
    <source>
        <dbReference type="Proteomes" id="UP000000630"/>
    </source>
</evidence>
<keyword evidence="11 17" id="KW-1133">Transmembrane helix</keyword>
<gene>
    <name evidence="20" type="primary">petB</name>
    <name evidence="20" type="ordered locus">ACIS_00554</name>
</gene>
<evidence type="ECO:0000256" key="1">
    <source>
        <dbReference type="ARBA" id="ARBA00002444"/>
    </source>
</evidence>
<accession>D1AUD2</accession>
<dbReference type="FunFam" id="1.20.810.10:FF:000004">
    <property type="entry name" value="Cytochrome b"/>
    <property type="match status" value="1"/>
</dbReference>
<dbReference type="GO" id="GO:0045275">
    <property type="term" value="C:respiratory chain complex III"/>
    <property type="evidence" value="ECO:0007669"/>
    <property type="project" value="InterPro"/>
</dbReference>
<evidence type="ECO:0000256" key="11">
    <source>
        <dbReference type="ARBA" id="ARBA00022989"/>
    </source>
</evidence>
<dbReference type="SUPFAM" id="SSF81342">
    <property type="entry name" value="Transmembrane di-heme cytochromes"/>
    <property type="match status" value="1"/>
</dbReference>
<dbReference type="PROSITE" id="PS51003">
    <property type="entry name" value="CYTB_CTER"/>
    <property type="match status" value="1"/>
</dbReference>
<keyword evidence="12 15" id="KW-0408">Iron</keyword>
<sequence>MSRGKGNSGGPGLGVWAWIEYRLPVGGFLKHLAAYPVPKNLNYLWNFGSLAGIALVVQILTGVFLAMHYTPHVDYAFDSVERIMRDVRYGWLMRYTHAVGASFFFIVVYIHIFRGLYYGSYKKPRELVWFFGITIFFIMMATAFMGYVLPWGQMSFWGATVITNLFSAIPIVGESIVRWLWGGFSVDNSTLNRFFALHYLLPFVLVALAVVHIAALHRFGSGNPSGVEVKSKRDTVPIYPYFLVKDCITFGLYFVFLYLFVFYAPNYLGHPDNYIEANPMVTPEHIVPEWYFLPFYAMLRSIPDKLLGVVTMFGSIAVWFLLPVLDRSPVKSGKYRPIFKVCYWILILDFCSLIWLGSQEVREPFVSFSRLATFYYFCYFFIILPVLSKYERCKPLPESISDAVPEMK</sequence>
<evidence type="ECO:0000256" key="8">
    <source>
        <dbReference type="ARBA" id="ARBA00022692"/>
    </source>
</evidence>
<dbReference type="InterPro" id="IPR048260">
    <property type="entry name" value="Cytochrome_b_C_euk/bac"/>
</dbReference>
<evidence type="ECO:0000256" key="16">
    <source>
        <dbReference type="RuleBase" id="RU003385"/>
    </source>
</evidence>
<dbReference type="SUPFAM" id="SSF81648">
    <property type="entry name" value="a domain/subunit of cytochrome bc1 complex (Ubiquinol-cytochrome c reductase)"/>
    <property type="match status" value="1"/>
</dbReference>